<dbReference type="Proteomes" id="UP000582643">
    <property type="component" value="Unassembled WGS sequence"/>
</dbReference>
<dbReference type="AlphaFoldDB" id="A0A7W7XCZ7"/>
<dbReference type="RefSeq" id="WP_184931556.1">
    <property type="nucleotide sequence ID" value="NZ_JACHJY010000006.1"/>
</dbReference>
<comment type="caution">
    <text evidence="1">The sequence shown here is derived from an EMBL/GenBank/DDBJ whole genome shotgun (WGS) entry which is preliminary data.</text>
</comment>
<sequence length="405" mass="43144">MNLRSSWVAETGQTREDTRLTQTPTTMINPVQVRSGILPGSYSGQWRLSGFWMTGASAMTATVSEGRAVIQGDISQGVYPVTLPAAEQVTFAAGSATYGRIDLVVLRIYDKLYDGGTRNEGVIEVIQGVPDASPKAPVAPPRSLPLYEVTVPAGASAGNGGIPWNTSLKDLRTPVVALGGILPVEGQILPGAHPGQYQDTPNNQFQRWDGGQWVAYPEAVGGIVPTSVNSTTPGSYTGQYRGTAAGPLQRWTGAAWAPAYPGPYFKDSLDAGYTLSTTYVNTLIDRAENPLTVTFVAPESRSAILTFGSRVELDLNSGTTGIASSAWMCVRIMQGTTVVREVDDEYAAVGSKSADPTDAVSVSTTQGLYNLTPGATYAVTAYYRSTNTNVRAWFDNSFIQVTPQY</sequence>
<reference evidence="1 2" key="1">
    <citation type="submission" date="2020-08" db="EMBL/GenBank/DDBJ databases">
        <title>Genomic Encyclopedia of Type Strains, Phase III (KMG-III): the genomes of soil and plant-associated and newly described type strains.</title>
        <authorList>
            <person name="Whitman W."/>
        </authorList>
    </citation>
    <scope>NUCLEOTIDE SEQUENCE [LARGE SCALE GENOMIC DNA]</scope>
    <source>
        <strain evidence="1 2">SFB5A</strain>
    </source>
</reference>
<protein>
    <submittedName>
        <fullName evidence="1">Uncharacterized protein</fullName>
    </submittedName>
</protein>
<keyword evidence="2" id="KW-1185">Reference proteome</keyword>
<dbReference type="EMBL" id="JACHJY010000006">
    <property type="protein sequence ID" value="MBB4983660.1"/>
    <property type="molecule type" value="Genomic_DNA"/>
</dbReference>
<name>A0A7W7XCZ7_9ACTN</name>
<organism evidence="1 2">
    <name type="scientific">Streptomyces nymphaeiformis</name>
    <dbReference type="NCBI Taxonomy" id="2663842"/>
    <lineage>
        <taxon>Bacteria</taxon>
        <taxon>Bacillati</taxon>
        <taxon>Actinomycetota</taxon>
        <taxon>Actinomycetes</taxon>
        <taxon>Kitasatosporales</taxon>
        <taxon>Streptomycetaceae</taxon>
        <taxon>Streptomyces</taxon>
    </lineage>
</organism>
<accession>A0A7W7XCZ7</accession>
<gene>
    <name evidence="1" type="ORF">GGE06_004602</name>
</gene>
<evidence type="ECO:0000313" key="2">
    <source>
        <dbReference type="Proteomes" id="UP000582643"/>
    </source>
</evidence>
<proteinExistence type="predicted"/>
<evidence type="ECO:0000313" key="1">
    <source>
        <dbReference type="EMBL" id="MBB4983660.1"/>
    </source>
</evidence>